<proteinExistence type="predicted"/>
<feature type="region of interest" description="Disordered" evidence="1">
    <location>
        <begin position="211"/>
        <end position="582"/>
    </location>
</feature>
<accession>A0AB39P550</accession>
<dbReference type="RefSeq" id="WP_369232906.1">
    <property type="nucleotide sequence ID" value="NZ_CP163435.1"/>
</dbReference>
<sequence>MSDDKQPHGHIHKADLEHVSQQVGVIDATNAVSEMLNNTFLGGGTRFFGKTDFEAHQLNDMIDMVESANPDHLENAGKALWDTRDAVNEAAEELGRHIGRVDWEGESGNAFRDWAYNLVNNARSLAIFAEVVGTQITAAGSGLASVRKSMPPRDTRTDPKTVADIPAPKRVETNDEYAAAVKTEGHRQEAINQMNRLSSFYAVSGETLAGQEGPSFEAVPDLGVPRPTLGPRDDPGRGGHPGSLSPVTESGTERRHAVHTVADDSRSDSTLSSPNSHDESFPEHRDDSITSPDRHLGTEIDSVGTLPPEIVKPTPDGPPSVSGPSGNPGGPVPPIGSGPVPPAFSGPPGRTSGVGGTTGARSPISAQGRVGAPGGTSGGRTGRGPMGPVGRAAATGQTGARGASPEAAKSPVGRSITGGMPRAGGTAGGRADGVGPVGVGRSGGIVGGRPTTGAAPGAAGSRLPRGTVIGGESPATSRTKGERPSQRGVIGAPTSTTGKSGGQAPRHAVSNPDGVAGAPKGRASRAGNRGSTSGGTGLVRGPAGIRGSDRVGGKNASRRDESTGDETRSPTNTRRDVPSTTD</sequence>
<evidence type="ECO:0000313" key="2">
    <source>
        <dbReference type="EMBL" id="XDQ25592.1"/>
    </source>
</evidence>
<gene>
    <name evidence="2" type="ORF">AB5J56_13240</name>
</gene>
<dbReference type="InterPro" id="IPR038332">
    <property type="entry name" value="PPE_sf"/>
</dbReference>
<protein>
    <submittedName>
        <fullName evidence="2">Uncharacterized protein</fullName>
    </submittedName>
</protein>
<feature type="compositionally biased region" description="Basic and acidic residues" evidence="1">
    <location>
        <begin position="276"/>
        <end position="298"/>
    </location>
</feature>
<reference evidence="2" key="1">
    <citation type="submission" date="2024-07" db="EMBL/GenBank/DDBJ databases">
        <authorList>
            <person name="Yu S.T."/>
        </authorList>
    </citation>
    <scope>NUCLEOTIDE SEQUENCE</scope>
    <source>
        <strain evidence="2">R21</strain>
    </source>
</reference>
<feature type="region of interest" description="Disordered" evidence="1">
    <location>
        <begin position="145"/>
        <end position="171"/>
    </location>
</feature>
<dbReference type="EMBL" id="CP163435">
    <property type="protein sequence ID" value="XDQ25592.1"/>
    <property type="molecule type" value="Genomic_DNA"/>
</dbReference>
<feature type="compositionally biased region" description="Basic and acidic residues" evidence="1">
    <location>
        <begin position="251"/>
        <end position="267"/>
    </location>
</feature>
<feature type="compositionally biased region" description="Basic and acidic residues" evidence="1">
    <location>
        <begin position="547"/>
        <end position="582"/>
    </location>
</feature>
<dbReference type="Gene3D" id="1.20.1260.20">
    <property type="entry name" value="PPE superfamily"/>
    <property type="match status" value="1"/>
</dbReference>
<feature type="compositionally biased region" description="Pro residues" evidence="1">
    <location>
        <begin position="330"/>
        <end position="345"/>
    </location>
</feature>
<feature type="compositionally biased region" description="Gly residues" evidence="1">
    <location>
        <begin position="371"/>
        <end position="387"/>
    </location>
</feature>
<feature type="compositionally biased region" description="Low complexity" evidence="1">
    <location>
        <begin position="448"/>
        <end position="460"/>
    </location>
</feature>
<feature type="compositionally biased region" description="Gly residues" evidence="1">
    <location>
        <begin position="421"/>
        <end position="447"/>
    </location>
</feature>
<dbReference type="AlphaFoldDB" id="A0AB39P550"/>
<feature type="compositionally biased region" description="Low complexity" evidence="1">
    <location>
        <begin position="388"/>
        <end position="403"/>
    </location>
</feature>
<name>A0AB39P550_9ACTN</name>
<organism evidence="2">
    <name type="scientific">Streptomyces sp. R21</name>
    <dbReference type="NCBI Taxonomy" id="3238627"/>
    <lineage>
        <taxon>Bacteria</taxon>
        <taxon>Bacillati</taxon>
        <taxon>Actinomycetota</taxon>
        <taxon>Actinomycetes</taxon>
        <taxon>Kitasatosporales</taxon>
        <taxon>Streptomycetaceae</taxon>
        <taxon>Streptomyces</taxon>
    </lineage>
</organism>
<feature type="compositionally biased region" description="Basic and acidic residues" evidence="1">
    <location>
        <begin position="151"/>
        <end position="171"/>
    </location>
</feature>
<evidence type="ECO:0000256" key="1">
    <source>
        <dbReference type="SAM" id="MobiDB-lite"/>
    </source>
</evidence>